<keyword evidence="2" id="KW-0732">Signal</keyword>
<comment type="caution">
    <text evidence="3">The sequence shown here is derived from an EMBL/GenBank/DDBJ whole genome shotgun (WGS) entry which is preliminary data.</text>
</comment>
<dbReference type="PROSITE" id="PS51257">
    <property type="entry name" value="PROKAR_LIPOPROTEIN"/>
    <property type="match status" value="1"/>
</dbReference>
<accession>A0ABS4R2A7</accession>
<proteinExistence type="predicted"/>
<feature type="chain" id="PRO_5045919931" evidence="2">
    <location>
        <begin position="28"/>
        <end position="247"/>
    </location>
</feature>
<name>A0ABS4R2A7_9HYPH</name>
<evidence type="ECO:0000256" key="2">
    <source>
        <dbReference type="SAM" id="SignalP"/>
    </source>
</evidence>
<feature type="region of interest" description="Disordered" evidence="1">
    <location>
        <begin position="219"/>
        <end position="247"/>
    </location>
</feature>
<evidence type="ECO:0000256" key="1">
    <source>
        <dbReference type="SAM" id="MobiDB-lite"/>
    </source>
</evidence>
<organism evidence="3 4">
    <name type="scientific">Sinorhizobium kostiense</name>
    <dbReference type="NCBI Taxonomy" id="76747"/>
    <lineage>
        <taxon>Bacteria</taxon>
        <taxon>Pseudomonadati</taxon>
        <taxon>Pseudomonadota</taxon>
        <taxon>Alphaproteobacteria</taxon>
        <taxon>Hyphomicrobiales</taxon>
        <taxon>Rhizobiaceae</taxon>
        <taxon>Sinorhizobium/Ensifer group</taxon>
        <taxon>Sinorhizobium</taxon>
    </lineage>
</organism>
<evidence type="ECO:0000313" key="4">
    <source>
        <dbReference type="Proteomes" id="UP000730739"/>
    </source>
</evidence>
<feature type="compositionally biased region" description="Low complexity" evidence="1">
    <location>
        <begin position="219"/>
        <end position="230"/>
    </location>
</feature>
<dbReference type="Proteomes" id="UP000730739">
    <property type="component" value="Unassembled WGS sequence"/>
</dbReference>
<dbReference type="RefSeq" id="WP_209602780.1">
    <property type="nucleotide sequence ID" value="NZ_JAGILA010000004.1"/>
</dbReference>
<dbReference type="EMBL" id="JAGILA010000004">
    <property type="protein sequence ID" value="MBP2237016.1"/>
    <property type="molecule type" value="Genomic_DNA"/>
</dbReference>
<reference evidence="3 4" key="1">
    <citation type="submission" date="2021-03" db="EMBL/GenBank/DDBJ databases">
        <title>Genomic Encyclopedia of Type Strains, Phase IV (KMG-IV): sequencing the most valuable type-strain genomes for metagenomic binning, comparative biology and taxonomic classification.</title>
        <authorList>
            <person name="Goeker M."/>
        </authorList>
    </citation>
    <scope>NUCLEOTIDE SEQUENCE [LARGE SCALE GENOMIC DNA]</scope>
    <source>
        <strain evidence="3 4">DSM 13372</strain>
    </source>
</reference>
<feature type="signal peptide" evidence="2">
    <location>
        <begin position="1"/>
        <end position="27"/>
    </location>
</feature>
<evidence type="ECO:0000313" key="3">
    <source>
        <dbReference type="EMBL" id="MBP2237016.1"/>
    </source>
</evidence>
<sequence length="247" mass="25885">MRRHVCMSRLFLLSLAVAATLSPSASSACGYHDDVSMARGLLNWVYPDALHVLGSISTAVAAHRLPPPDPAAGAPDLFGAKYRKTLRSLERLGRGLGATSGGRRGPSVSVVLIEPMLWARFEPGEGGLRTRVHATGPEPDDVVLVSGEAVIDAIARGRLTIGEAHRFGLVRLYGSAAQQVQFLLAYDRVGREPPADTVDEAVQSKPSSQQTIAPIAAPATATAVASSPPQLANSHKGRALACGPGHH</sequence>
<gene>
    <name evidence="3" type="ORF">J2Z31_003530</name>
</gene>
<keyword evidence="4" id="KW-1185">Reference proteome</keyword>
<protein>
    <submittedName>
        <fullName evidence="3">Uncharacterized protein</fullName>
    </submittedName>
</protein>